<organism evidence="3">
    <name type="scientific">Caenorhabditis brenneri</name>
    <name type="common">Nematode worm</name>
    <dbReference type="NCBI Taxonomy" id="135651"/>
    <lineage>
        <taxon>Eukaryota</taxon>
        <taxon>Metazoa</taxon>
        <taxon>Ecdysozoa</taxon>
        <taxon>Nematoda</taxon>
        <taxon>Chromadorea</taxon>
        <taxon>Rhabditida</taxon>
        <taxon>Rhabditina</taxon>
        <taxon>Rhabditomorpha</taxon>
        <taxon>Rhabditoidea</taxon>
        <taxon>Rhabditidae</taxon>
        <taxon>Peloderinae</taxon>
        <taxon>Caenorhabditis</taxon>
    </lineage>
</organism>
<dbReference type="HOGENOM" id="CLU_2017217_0_0_1"/>
<dbReference type="Pfam" id="PF23673">
    <property type="entry name" value="DUF7154"/>
    <property type="match status" value="1"/>
</dbReference>
<evidence type="ECO:0000313" key="3">
    <source>
        <dbReference type="Proteomes" id="UP000008068"/>
    </source>
</evidence>
<feature type="domain" description="DUF7154" evidence="1">
    <location>
        <begin position="20"/>
        <end position="110"/>
    </location>
</feature>
<reference evidence="3" key="1">
    <citation type="submission" date="2011-07" db="EMBL/GenBank/DDBJ databases">
        <authorList>
            <consortium name="Caenorhabditis brenneri Sequencing and Analysis Consortium"/>
            <person name="Wilson R.K."/>
        </authorList>
    </citation>
    <scope>NUCLEOTIDE SEQUENCE [LARGE SCALE GENOMIC DNA]</scope>
    <source>
        <strain evidence="3">PB2801</strain>
    </source>
</reference>
<gene>
    <name evidence="2" type="ORF">CAEBREN_24581</name>
</gene>
<accession>G0PB14</accession>
<keyword evidence="3" id="KW-1185">Reference proteome</keyword>
<dbReference type="AlphaFoldDB" id="G0PB14"/>
<evidence type="ECO:0000259" key="1">
    <source>
        <dbReference type="Pfam" id="PF23673"/>
    </source>
</evidence>
<sequence length="123" mass="14300">MRSTICYTTRKSKVYGKPTPIFDLTHGMRNKSHITMTFPRDDNSVKSLNFTLTDPNGVVNTSGPVISVLESNDTLCWGFPVVNNTIEYTLTVNYEYEKDREGYLEMRFYSELYKIGYWLPFDN</sequence>
<name>G0PB14_CAEBE</name>
<evidence type="ECO:0000313" key="2">
    <source>
        <dbReference type="EMBL" id="EGT50190.1"/>
    </source>
</evidence>
<dbReference type="Proteomes" id="UP000008068">
    <property type="component" value="Unassembled WGS sequence"/>
</dbReference>
<dbReference type="InterPro" id="IPR055578">
    <property type="entry name" value="DUF7154"/>
</dbReference>
<dbReference type="EMBL" id="GL380197">
    <property type="protein sequence ID" value="EGT50190.1"/>
    <property type="molecule type" value="Genomic_DNA"/>
</dbReference>
<dbReference type="InParanoid" id="G0PB14"/>
<protein>
    <recommendedName>
        <fullName evidence="1">DUF7154 domain-containing protein</fullName>
    </recommendedName>
</protein>
<proteinExistence type="predicted"/>